<feature type="region of interest" description="Disordered" evidence="1">
    <location>
        <begin position="67"/>
        <end position="97"/>
    </location>
</feature>
<feature type="region of interest" description="Disordered" evidence="1">
    <location>
        <begin position="523"/>
        <end position="586"/>
    </location>
</feature>
<evidence type="ECO:0000313" key="2">
    <source>
        <dbReference type="EMBL" id="CUG91307.1"/>
    </source>
</evidence>
<accession>A0A0S4JM84</accession>
<gene>
    <name evidence="2" type="ORF">BSAL_31235</name>
</gene>
<keyword evidence="3" id="KW-1185">Reference proteome</keyword>
<reference evidence="3" key="1">
    <citation type="submission" date="2015-09" db="EMBL/GenBank/DDBJ databases">
        <authorList>
            <consortium name="Pathogen Informatics"/>
        </authorList>
    </citation>
    <scope>NUCLEOTIDE SEQUENCE [LARGE SCALE GENOMIC DNA]</scope>
    <source>
        <strain evidence="3">Lake Konstanz</strain>
    </source>
</reference>
<feature type="region of interest" description="Disordered" evidence="1">
    <location>
        <begin position="427"/>
        <end position="449"/>
    </location>
</feature>
<dbReference type="AlphaFoldDB" id="A0A0S4JM84"/>
<name>A0A0S4JM84_BODSA</name>
<feature type="compositionally biased region" description="Polar residues" evidence="1">
    <location>
        <begin position="551"/>
        <end position="570"/>
    </location>
</feature>
<proteinExistence type="predicted"/>
<evidence type="ECO:0000256" key="1">
    <source>
        <dbReference type="SAM" id="MobiDB-lite"/>
    </source>
</evidence>
<dbReference type="Proteomes" id="UP000051952">
    <property type="component" value="Unassembled WGS sequence"/>
</dbReference>
<dbReference type="OrthoDB" id="272387at2759"/>
<dbReference type="VEuPathDB" id="TriTrypDB:BSAL_31235"/>
<dbReference type="EMBL" id="CYKH01001904">
    <property type="protein sequence ID" value="CUG91307.1"/>
    <property type="molecule type" value="Genomic_DNA"/>
</dbReference>
<evidence type="ECO:0000313" key="3">
    <source>
        <dbReference type="Proteomes" id="UP000051952"/>
    </source>
</evidence>
<sequence length="1076" mass="118252">MHPQDWESLFIVVLSHGEFLSSRKVNKFWFTQFVRSTLGLDEFSAHKTGITPLFLELLWRRRKEDTASSGDGCDEDDNKHASSHHSITSPIKNEDDEQTQQCSFEEFVRMMEKLSVRCHQSLRASELLHRFNERAAITSTAPQSMSVDAALSHMTRYYFAKACEQSFVSRDSVVMMDPTKSTVSYVGRLVLSHLFASLMDTVVLPVFLRFGSYGRMSMVQYTAFVAYVFQGRKAPSESHVRAVFCQVNRNEDLVGTLAASEFAAAQPPKRAALAAGSPLDDKGKTQHVKASPATNHVPTLELVEFVDALCLLGVVMFSNEVTYKHLRTVEGKVWAFMEQLCQIEGVPMCPSALSGEGLLRLEPRLSLVYPPVLPVQTATSFVVSGLCLDQVVRMPLHDPHGSDVAPLSSPTMLPAETKPLPLSARTSIDTKHSQGGQHNSHNRVARTSTQQRMLFTPSSKELPVNAAVMLQSRTRNNAVSQWSSALFTGQFEVATARTVASRAPHKPLHERVGLRVPTMAEMYDDLSSPSGPSPASVERSEEQQGGMRSPGSASTLSIGSRPSTGRNRGTTVPGLLGSGDESPALSHTSINVRDDAAHPPLGHSMSSAALRRELSPQPTMTAGIGPTGTLAASTSPQVYFTVDGHRVEHVDELASQRLKLQLPVEALLPAGQYVAYCTFHYSSSAAMSMNPEDSSASMSTSVVCTLRRERIATVSVHKAESDEKHSCSTPPYNSRPLILKLKLIRQLFTPALQGILEDLFEDGAPSGRMDRAQFSSTIQTLKNCAKVSASITDRAFELFCSVTNSDFKATLAASGDAVAVTWDSEGVSLPGPPRLSFMGFLHAVAHVYLDFESEAAKSTNTAAQRNNSQLNPYRAPNMQHLFEQAFDESKLLLYSKNNAGKPKETQSPDRYRRKLDDLVDSRDHTTYPSWDQRTQAPFDRALKWRAYNKRENEIVADTLRDEFKRQLASEAPAPNFIPNNPMETLLSAAVAAAPLAQQRAPDKDDEATAGDTTDAADQTLELTEAPAPSTTKALAEVLSRTSSRDAQLSFESRSHSMKLEYFEVAMIRTLSNKNRF</sequence>
<protein>
    <submittedName>
        <fullName evidence="2">Uncharacterized protein</fullName>
    </submittedName>
</protein>
<organism evidence="2 3">
    <name type="scientific">Bodo saltans</name>
    <name type="common">Flagellated protozoan</name>
    <dbReference type="NCBI Taxonomy" id="75058"/>
    <lineage>
        <taxon>Eukaryota</taxon>
        <taxon>Discoba</taxon>
        <taxon>Euglenozoa</taxon>
        <taxon>Kinetoplastea</taxon>
        <taxon>Metakinetoplastina</taxon>
        <taxon>Eubodonida</taxon>
        <taxon>Bodonidae</taxon>
        <taxon>Bodo</taxon>
    </lineage>
</organism>